<organism evidence="2 3">
    <name type="scientific">Pseudovirgaria hyperparasitica</name>
    <dbReference type="NCBI Taxonomy" id="470096"/>
    <lineage>
        <taxon>Eukaryota</taxon>
        <taxon>Fungi</taxon>
        <taxon>Dikarya</taxon>
        <taxon>Ascomycota</taxon>
        <taxon>Pezizomycotina</taxon>
        <taxon>Dothideomycetes</taxon>
        <taxon>Dothideomycetes incertae sedis</taxon>
        <taxon>Acrospermales</taxon>
        <taxon>Acrospermaceae</taxon>
        <taxon>Pseudovirgaria</taxon>
    </lineage>
</organism>
<dbReference type="GeneID" id="54488437"/>
<dbReference type="EMBL" id="ML996577">
    <property type="protein sequence ID" value="KAF2755716.1"/>
    <property type="molecule type" value="Genomic_DNA"/>
</dbReference>
<keyword evidence="1" id="KW-1133">Transmembrane helix</keyword>
<gene>
    <name evidence="2" type="ORF">EJ05DRAFT_503173</name>
</gene>
<evidence type="ECO:0000313" key="3">
    <source>
        <dbReference type="Proteomes" id="UP000799437"/>
    </source>
</evidence>
<keyword evidence="3" id="KW-1185">Reference proteome</keyword>
<proteinExistence type="predicted"/>
<keyword evidence="1" id="KW-0472">Membrane</keyword>
<reference evidence="2" key="1">
    <citation type="journal article" date="2020" name="Stud. Mycol.">
        <title>101 Dothideomycetes genomes: a test case for predicting lifestyles and emergence of pathogens.</title>
        <authorList>
            <person name="Haridas S."/>
            <person name="Albert R."/>
            <person name="Binder M."/>
            <person name="Bloem J."/>
            <person name="Labutti K."/>
            <person name="Salamov A."/>
            <person name="Andreopoulos B."/>
            <person name="Baker S."/>
            <person name="Barry K."/>
            <person name="Bills G."/>
            <person name="Bluhm B."/>
            <person name="Cannon C."/>
            <person name="Castanera R."/>
            <person name="Culley D."/>
            <person name="Daum C."/>
            <person name="Ezra D."/>
            <person name="Gonzalez J."/>
            <person name="Henrissat B."/>
            <person name="Kuo A."/>
            <person name="Liang C."/>
            <person name="Lipzen A."/>
            <person name="Lutzoni F."/>
            <person name="Magnuson J."/>
            <person name="Mondo S."/>
            <person name="Nolan M."/>
            <person name="Ohm R."/>
            <person name="Pangilinan J."/>
            <person name="Park H.-J."/>
            <person name="Ramirez L."/>
            <person name="Alfaro M."/>
            <person name="Sun H."/>
            <person name="Tritt A."/>
            <person name="Yoshinaga Y."/>
            <person name="Zwiers L.-H."/>
            <person name="Turgeon B."/>
            <person name="Goodwin S."/>
            <person name="Spatafora J."/>
            <person name="Crous P."/>
            <person name="Grigoriev I."/>
        </authorList>
    </citation>
    <scope>NUCLEOTIDE SEQUENCE</scope>
    <source>
        <strain evidence="2">CBS 121739</strain>
    </source>
</reference>
<keyword evidence="1" id="KW-0812">Transmembrane</keyword>
<feature type="transmembrane region" description="Helical" evidence="1">
    <location>
        <begin position="131"/>
        <end position="155"/>
    </location>
</feature>
<accession>A0A6A6W0U5</accession>
<feature type="transmembrane region" description="Helical" evidence="1">
    <location>
        <begin position="45"/>
        <end position="67"/>
    </location>
</feature>
<name>A0A6A6W0U5_9PEZI</name>
<sequence length="187" mass="19573">MSTNIKLTIIITITLRQQQRNQQSHASNAATMPNFKALLTGRTPLYILAIPVLVLYALLLAACTSPASVLANMYLVKLTAGADEARIGFFGICTSTSSSQTLLCTTSPPSPSSTPTNPLTTPAHTLQKSTFYPLLAGSAALYILSLLLFLSLSFLSGLNSKPTAKAGLSTACGGAGYGWEGAGWGSW</sequence>
<evidence type="ECO:0000256" key="1">
    <source>
        <dbReference type="SAM" id="Phobius"/>
    </source>
</evidence>
<dbReference type="RefSeq" id="XP_033598167.1">
    <property type="nucleotide sequence ID" value="XM_033747383.1"/>
</dbReference>
<dbReference type="Proteomes" id="UP000799437">
    <property type="component" value="Unassembled WGS sequence"/>
</dbReference>
<dbReference type="AlphaFoldDB" id="A0A6A6W0U5"/>
<protein>
    <submittedName>
        <fullName evidence="2">Uncharacterized protein</fullName>
    </submittedName>
</protein>
<evidence type="ECO:0000313" key="2">
    <source>
        <dbReference type="EMBL" id="KAF2755716.1"/>
    </source>
</evidence>